<dbReference type="GO" id="GO:0003677">
    <property type="term" value="F:DNA binding"/>
    <property type="evidence" value="ECO:0007669"/>
    <property type="project" value="UniProtKB-KW"/>
</dbReference>
<dbReference type="SUPFAM" id="SSF56349">
    <property type="entry name" value="DNA breaking-rejoining enzymes"/>
    <property type="match status" value="1"/>
</dbReference>
<evidence type="ECO:0000313" key="5">
    <source>
        <dbReference type="Proteomes" id="UP000007820"/>
    </source>
</evidence>
<keyword evidence="1" id="KW-0238">DNA-binding</keyword>
<dbReference type="Pfam" id="PF13102">
    <property type="entry name" value="Phage_int_SAM_5"/>
    <property type="match status" value="1"/>
</dbReference>
<dbReference type="Gene3D" id="1.10.443.10">
    <property type="entry name" value="Intergrase catalytic core"/>
    <property type="match status" value="1"/>
</dbReference>
<dbReference type="eggNOG" id="COG4974">
    <property type="taxonomic scope" value="Bacteria"/>
</dbReference>
<name>F9D584_PREDD</name>
<gene>
    <name evidence="4" type="ORF">HMPREF9136_2012</name>
</gene>
<evidence type="ECO:0000256" key="1">
    <source>
        <dbReference type="ARBA" id="ARBA00023125"/>
    </source>
</evidence>
<dbReference type="Pfam" id="PF00589">
    <property type="entry name" value="Phage_integrase"/>
    <property type="match status" value="1"/>
</dbReference>
<dbReference type="EMBL" id="AFPW01000031">
    <property type="protein sequence ID" value="EGQ13300.1"/>
    <property type="molecule type" value="Genomic_DNA"/>
</dbReference>
<dbReference type="RefSeq" id="WP_005846701.1">
    <property type="nucleotide sequence ID" value="NC_019968.1"/>
</dbReference>
<dbReference type="InterPro" id="IPR010998">
    <property type="entry name" value="Integrase_recombinase_N"/>
</dbReference>
<dbReference type="Pfam" id="PF17293">
    <property type="entry name" value="Arm-DNA-bind_5"/>
    <property type="match status" value="1"/>
</dbReference>
<proteinExistence type="predicted"/>
<sequence length="366" mass="42775">MKVISYICNRKKTKEYSNMKPKAWNTKTDNPKLGYKELADGRHSLYLLYNYGYNSDNGKTARKKEFLKLYLMSTPRTPTERQQNKDVLELAQKIKQERGQQFLNDREGYRLQQKGINLFVYFANFIEQSGVADKHVLQGALKNFQDFISETHPEFSNRIEPKNLSREMMERFAHYIEDVHTGEGIRTYWQRFKRLINYAVEKGVIKKSPCLRIKVMNTNDILGKDILSREELQQLFATHYPKESETIRRAFALTCFTGIRHCDLATLTYGNIDYSNRLMTFRQSKVQHDSSVSGVPIPLNDTLLAIIGEKPEEAKDSDLIFALPSIEASNKALRHWTKRAGIDKHITWHCGKHREIRKYQITNRLV</sequence>
<feature type="domain" description="Tyr recombinase" evidence="3">
    <location>
        <begin position="222"/>
        <end position="366"/>
    </location>
</feature>
<comment type="caution">
    <text evidence="4">The sequence shown here is derived from an EMBL/GenBank/DDBJ whole genome shotgun (WGS) entry which is preliminary data.</text>
</comment>
<evidence type="ECO:0000256" key="2">
    <source>
        <dbReference type="ARBA" id="ARBA00023172"/>
    </source>
</evidence>
<organism evidence="4 5">
    <name type="scientific">Prevotella dentalis (strain ATCC 49559 / DSM 3688 / JCM 13448 / NCTC 12043 / ES 2772)</name>
    <name type="common">Mitsuokella dentalis</name>
    <dbReference type="NCBI Taxonomy" id="908937"/>
    <lineage>
        <taxon>Bacteria</taxon>
        <taxon>Pseudomonadati</taxon>
        <taxon>Bacteroidota</taxon>
        <taxon>Bacteroidia</taxon>
        <taxon>Bacteroidales</taxon>
        <taxon>Prevotellaceae</taxon>
        <taxon>Prevotella</taxon>
    </lineage>
</organism>
<accession>F9D584</accession>
<dbReference type="InterPro" id="IPR035386">
    <property type="entry name" value="Arm-DNA-bind_5"/>
</dbReference>
<dbReference type="Proteomes" id="UP000007820">
    <property type="component" value="Unassembled WGS sequence"/>
</dbReference>
<dbReference type="STRING" id="908937.Prede_1830"/>
<dbReference type="Gene3D" id="1.10.150.130">
    <property type="match status" value="1"/>
</dbReference>
<keyword evidence="2" id="KW-0233">DNA recombination</keyword>
<dbReference type="InterPro" id="IPR011010">
    <property type="entry name" value="DNA_brk_join_enz"/>
</dbReference>
<dbReference type="GO" id="GO:0006310">
    <property type="term" value="P:DNA recombination"/>
    <property type="evidence" value="ECO:0007669"/>
    <property type="project" value="UniProtKB-KW"/>
</dbReference>
<dbReference type="PROSITE" id="PS51898">
    <property type="entry name" value="TYR_RECOMBINASE"/>
    <property type="match status" value="1"/>
</dbReference>
<evidence type="ECO:0000259" key="3">
    <source>
        <dbReference type="PROSITE" id="PS51898"/>
    </source>
</evidence>
<dbReference type="InterPro" id="IPR002104">
    <property type="entry name" value="Integrase_catalytic"/>
</dbReference>
<dbReference type="InterPro" id="IPR013762">
    <property type="entry name" value="Integrase-like_cat_sf"/>
</dbReference>
<dbReference type="GO" id="GO:0015074">
    <property type="term" value="P:DNA integration"/>
    <property type="evidence" value="ECO:0007669"/>
    <property type="project" value="InterPro"/>
</dbReference>
<dbReference type="AlphaFoldDB" id="F9D584"/>
<reference evidence="4 5" key="1">
    <citation type="submission" date="2011-04" db="EMBL/GenBank/DDBJ databases">
        <authorList>
            <person name="Muzny D."/>
            <person name="Qin X."/>
            <person name="Deng J."/>
            <person name="Jiang H."/>
            <person name="Liu Y."/>
            <person name="Qu J."/>
            <person name="Song X.-Z."/>
            <person name="Zhang L."/>
            <person name="Thornton R."/>
            <person name="Coyle M."/>
            <person name="Francisco L."/>
            <person name="Jackson L."/>
            <person name="Javaid M."/>
            <person name="Korchina V."/>
            <person name="Kovar C."/>
            <person name="Mata R."/>
            <person name="Mathew T."/>
            <person name="Ngo R."/>
            <person name="Nguyen L."/>
            <person name="Nguyen N."/>
            <person name="Okwuonu G."/>
            <person name="Ongeri F."/>
            <person name="Pham C."/>
            <person name="Simmons D."/>
            <person name="Wilczek-Boney K."/>
            <person name="Hale W."/>
            <person name="Jakkamsetti A."/>
            <person name="Pham P."/>
            <person name="Ruth R."/>
            <person name="San Lucas F."/>
            <person name="Warren J."/>
            <person name="Zhang J."/>
            <person name="Zhao Z."/>
            <person name="Zhou C."/>
            <person name="Zhu D."/>
            <person name="Lee S."/>
            <person name="Bess C."/>
            <person name="Blankenburg K."/>
            <person name="Forbes L."/>
            <person name="Fu Q."/>
            <person name="Gubbala S."/>
            <person name="Hirani K."/>
            <person name="Jayaseelan J.C."/>
            <person name="Lara F."/>
            <person name="Munidasa M."/>
            <person name="Palculict T."/>
            <person name="Patil S."/>
            <person name="Pu L.-L."/>
            <person name="Saada N."/>
            <person name="Tang L."/>
            <person name="Weissenberger G."/>
            <person name="Zhu Y."/>
            <person name="Hemphill L."/>
            <person name="Shang Y."/>
            <person name="Youmans B."/>
            <person name="Ayvaz T."/>
            <person name="Ross M."/>
            <person name="Santibanez J."/>
            <person name="Aqrawi P."/>
            <person name="Gross S."/>
            <person name="Joshi V."/>
            <person name="Fowler G."/>
            <person name="Nazareth L."/>
            <person name="Reid J."/>
            <person name="Worley K."/>
            <person name="Petrosino J."/>
            <person name="Highlander S."/>
            <person name="Gibbs R."/>
        </authorList>
    </citation>
    <scope>NUCLEOTIDE SEQUENCE [LARGE SCALE GENOMIC DNA]</scope>
    <source>
        <strain evidence="4 5">DSM 3688</strain>
    </source>
</reference>
<dbReference type="InterPro" id="IPR025269">
    <property type="entry name" value="SAM-like_dom"/>
</dbReference>
<evidence type="ECO:0000313" key="4">
    <source>
        <dbReference type="EMBL" id="EGQ13300.1"/>
    </source>
</evidence>
<protein>
    <recommendedName>
        <fullName evidence="3">Tyr recombinase domain-containing protein</fullName>
    </recommendedName>
</protein>